<dbReference type="Pfam" id="PF01928">
    <property type="entry name" value="CYTH"/>
    <property type="match status" value="1"/>
</dbReference>
<dbReference type="Gene3D" id="2.40.320.10">
    <property type="entry name" value="Hypothetical Protein Pfu-838710-001"/>
    <property type="match status" value="1"/>
</dbReference>
<reference evidence="2 3" key="1">
    <citation type="journal article" date="2024" name="IMA Fungus">
        <title>IMA Genome - F19 : A genome assembly and annotation guide to empower mycologists, including annotated draft genome sequences of Ceratocystis pirilliformis, Diaporthe australafricana, Fusarium ophioides, Paecilomyces lecythidis, and Sporothrix stenoceras.</title>
        <authorList>
            <person name="Aylward J."/>
            <person name="Wilson A.M."/>
            <person name="Visagie C.M."/>
            <person name="Spraker J."/>
            <person name="Barnes I."/>
            <person name="Buitendag C."/>
            <person name="Ceriani C."/>
            <person name="Del Mar Angel L."/>
            <person name="du Plessis D."/>
            <person name="Fuchs T."/>
            <person name="Gasser K."/>
            <person name="Kramer D."/>
            <person name="Li W."/>
            <person name="Munsamy K."/>
            <person name="Piso A."/>
            <person name="Price J.L."/>
            <person name="Sonnekus B."/>
            <person name="Thomas C."/>
            <person name="van der Nest A."/>
            <person name="van Dijk A."/>
            <person name="van Heerden A."/>
            <person name="van Vuuren N."/>
            <person name="Yilmaz N."/>
            <person name="Duong T.A."/>
            <person name="van der Merwe N.A."/>
            <person name="Wingfield M.J."/>
            <person name="Wingfield B.D."/>
        </authorList>
    </citation>
    <scope>NUCLEOTIDE SEQUENCE [LARGE SCALE GENOMIC DNA]</scope>
    <source>
        <strain evidence="2 3">CMW 18167</strain>
    </source>
</reference>
<protein>
    <recommendedName>
        <fullName evidence="1">CYTH domain-containing protein</fullName>
    </recommendedName>
</protein>
<accession>A0ABR3YB55</accession>
<dbReference type="InterPro" id="IPR033469">
    <property type="entry name" value="CYTH-like_dom_sf"/>
</dbReference>
<evidence type="ECO:0000313" key="3">
    <source>
        <dbReference type="Proteomes" id="UP001583193"/>
    </source>
</evidence>
<comment type="caution">
    <text evidence="2">The sequence shown here is derived from an EMBL/GenBank/DDBJ whole genome shotgun (WGS) entry which is preliminary data.</text>
</comment>
<dbReference type="Proteomes" id="UP001583193">
    <property type="component" value="Unassembled WGS sequence"/>
</dbReference>
<dbReference type="InterPro" id="IPR039582">
    <property type="entry name" value="THTPA"/>
</dbReference>
<feature type="domain" description="CYTH" evidence="1">
    <location>
        <begin position="4"/>
        <end position="199"/>
    </location>
</feature>
<organism evidence="2 3">
    <name type="scientific">Paecilomyces lecythidis</name>
    <dbReference type="NCBI Taxonomy" id="3004212"/>
    <lineage>
        <taxon>Eukaryota</taxon>
        <taxon>Fungi</taxon>
        <taxon>Dikarya</taxon>
        <taxon>Ascomycota</taxon>
        <taxon>Pezizomycotina</taxon>
        <taxon>Eurotiomycetes</taxon>
        <taxon>Eurotiomycetidae</taxon>
        <taxon>Eurotiales</taxon>
        <taxon>Thermoascaceae</taxon>
        <taxon>Paecilomyces</taxon>
    </lineage>
</organism>
<sequence length="236" mass="27340">MAKIEIERKFIYKPSLFASFIRGLGDPPFTKLTIKGERKIHDIYYDAPVASTIDGNTDARGSAPGILERNGIWIRRRNERWEAKQRLFLPQQKQQEDATEKQRDYYLRTAFEELTCPLAIHNLVRSYIPSAPGADGHFGLRPIADFSTNRVLAVADGRFEIALDHASFGHFVGEVELLADKGKEAQAQKDIDEFMEMYRWFFFPDETEGADMKRRKKKYMLQGKLSAYFEKYPVKF</sequence>
<proteinExistence type="predicted"/>
<dbReference type="SUPFAM" id="SSF55154">
    <property type="entry name" value="CYTH-like phosphatases"/>
    <property type="match status" value="1"/>
</dbReference>
<keyword evidence="3" id="KW-1185">Reference proteome</keyword>
<evidence type="ECO:0000313" key="2">
    <source>
        <dbReference type="EMBL" id="KAL1885497.1"/>
    </source>
</evidence>
<dbReference type="PANTHER" id="PTHR14586">
    <property type="entry name" value="THIAMINE-TRIPHOSPHATASE"/>
    <property type="match status" value="1"/>
</dbReference>
<name>A0ABR3YB55_9EURO</name>
<dbReference type="PANTHER" id="PTHR14586:SF1">
    <property type="entry name" value="THIAMINE-TRIPHOSPHATASE"/>
    <property type="match status" value="1"/>
</dbReference>
<dbReference type="EMBL" id="JAVDPF010000002">
    <property type="protein sequence ID" value="KAL1885497.1"/>
    <property type="molecule type" value="Genomic_DNA"/>
</dbReference>
<evidence type="ECO:0000259" key="1">
    <source>
        <dbReference type="Pfam" id="PF01928"/>
    </source>
</evidence>
<gene>
    <name evidence="2" type="ORF">Plec18167_000991</name>
</gene>
<dbReference type="InterPro" id="IPR023577">
    <property type="entry name" value="CYTH_domain"/>
</dbReference>